<dbReference type="GO" id="GO:0016853">
    <property type="term" value="F:isomerase activity"/>
    <property type="evidence" value="ECO:0007669"/>
    <property type="project" value="UniProtKB-KW"/>
</dbReference>
<dbReference type="Proteomes" id="UP000839631">
    <property type="component" value="Unassembled WGS sequence"/>
</dbReference>
<comment type="caution">
    <text evidence="1">The sequence shown here is derived from an EMBL/GenBank/DDBJ whole genome shotgun (WGS) entry which is preliminary data.</text>
</comment>
<organism evidence="1">
    <name type="scientific">Salmonella enterica subsp. enterica serovar Java</name>
    <dbReference type="NCBI Taxonomy" id="224729"/>
    <lineage>
        <taxon>Bacteria</taxon>
        <taxon>Pseudomonadati</taxon>
        <taxon>Pseudomonadota</taxon>
        <taxon>Gammaproteobacteria</taxon>
        <taxon>Enterobacterales</taxon>
        <taxon>Enterobacteriaceae</taxon>
        <taxon>Salmonella</taxon>
    </lineage>
</organism>
<evidence type="ECO:0000313" key="1">
    <source>
        <dbReference type="EMBL" id="EAC0790532.1"/>
    </source>
</evidence>
<reference evidence="1" key="1">
    <citation type="submission" date="2018-09" db="EMBL/GenBank/DDBJ databases">
        <authorList>
            <person name="Ashton P.M."/>
            <person name="Dallman T."/>
            <person name="Nair S."/>
            <person name="De Pinna E."/>
            <person name="Peters T."/>
            <person name="Grant K."/>
        </authorList>
    </citation>
    <scope>NUCLEOTIDE SEQUENCE [LARGE SCALE GENOMIC DNA]</scope>
    <source>
        <strain evidence="1">412099</strain>
    </source>
</reference>
<gene>
    <name evidence="1" type="ORF">D6K54_28215</name>
</gene>
<sequence length="74" mass="8102">MKLMRCGETGHEVPAMLAPDDTIRSLEGVVEDIQGDVLSPAGLRQLQQLNWGELPELEKNIRRGACVAGISKFI</sequence>
<keyword evidence="1" id="KW-0413">Isomerase</keyword>
<name>A0A3Z6QU36_SALEB</name>
<accession>A0A3Z6QU36</accession>
<proteinExistence type="predicted"/>
<feature type="non-terminal residue" evidence="1">
    <location>
        <position position="74"/>
    </location>
</feature>
<dbReference type="AlphaFoldDB" id="A0A3Z6QU36"/>
<protein>
    <submittedName>
        <fullName evidence="1">2-hydroxyhepta-2,4-diene-1,7-dioate isomerase</fullName>
    </submittedName>
</protein>
<dbReference type="EMBL" id="AAAGSE010000104">
    <property type="protein sequence ID" value="EAC0790532.1"/>
    <property type="molecule type" value="Genomic_DNA"/>
</dbReference>